<evidence type="ECO:0000313" key="4">
    <source>
        <dbReference type="EMBL" id="OGZ18927.1"/>
    </source>
</evidence>
<name>A0A1G2DZG5_9BACT</name>
<accession>A0A1G2DZG5</accession>
<feature type="region of interest" description="Disordered" evidence="1">
    <location>
        <begin position="106"/>
        <end position="131"/>
    </location>
</feature>
<evidence type="ECO:0000259" key="2">
    <source>
        <dbReference type="SMART" id="SM00496"/>
    </source>
</evidence>
<dbReference type="InterPro" id="IPR003615">
    <property type="entry name" value="HNH_nuc"/>
</dbReference>
<evidence type="ECO:0000256" key="1">
    <source>
        <dbReference type="SAM" id="MobiDB-lite"/>
    </source>
</evidence>
<dbReference type="EMBL" id="MHLY01000004">
    <property type="protein sequence ID" value="OGZ18927.1"/>
    <property type="molecule type" value="Genomic_DNA"/>
</dbReference>
<dbReference type="SMART" id="SM00507">
    <property type="entry name" value="HNHc"/>
    <property type="match status" value="1"/>
</dbReference>
<feature type="domain" description="HNH nuclease" evidence="3">
    <location>
        <begin position="144"/>
        <end position="198"/>
    </location>
</feature>
<dbReference type="InterPro" id="IPR002711">
    <property type="entry name" value="HNH"/>
</dbReference>
<comment type="caution">
    <text evidence="4">The sequence shown here is derived from an EMBL/GenBank/DDBJ whole genome shotgun (WGS) entry which is preliminary data.</text>
</comment>
<dbReference type="CDD" id="cd00085">
    <property type="entry name" value="HNHc"/>
    <property type="match status" value="1"/>
</dbReference>
<feature type="compositionally biased region" description="Basic residues" evidence="1">
    <location>
        <begin position="110"/>
        <end position="119"/>
    </location>
</feature>
<dbReference type="Pfam" id="PF01844">
    <property type="entry name" value="HNH"/>
    <property type="match status" value="1"/>
</dbReference>
<dbReference type="AlphaFoldDB" id="A0A1G2DZG5"/>
<proteinExistence type="predicted"/>
<protein>
    <recommendedName>
        <fullName evidence="6">HNH nuclease domain-containing protein</fullName>
    </recommendedName>
</protein>
<feature type="domain" description="Nuclease associated modular" evidence="2">
    <location>
        <begin position="87"/>
        <end position="103"/>
    </location>
</feature>
<feature type="domain" description="Nuclease associated modular" evidence="2">
    <location>
        <begin position="58"/>
        <end position="74"/>
    </location>
</feature>
<reference evidence="4 5" key="1">
    <citation type="journal article" date="2016" name="Nat. Commun.">
        <title>Thousands of microbial genomes shed light on interconnected biogeochemical processes in an aquifer system.</title>
        <authorList>
            <person name="Anantharaman K."/>
            <person name="Brown C.T."/>
            <person name="Hug L.A."/>
            <person name="Sharon I."/>
            <person name="Castelle C.J."/>
            <person name="Probst A.J."/>
            <person name="Thomas B.C."/>
            <person name="Singh A."/>
            <person name="Wilkins M.J."/>
            <person name="Karaoz U."/>
            <person name="Brodie E.L."/>
            <person name="Williams K.H."/>
            <person name="Hubbard S.S."/>
            <person name="Banfield J.F."/>
        </authorList>
    </citation>
    <scope>NUCLEOTIDE SEQUENCE [LARGE SCALE GENOMIC DNA]</scope>
</reference>
<dbReference type="GO" id="GO:0003677">
    <property type="term" value="F:DNA binding"/>
    <property type="evidence" value="ECO:0007669"/>
    <property type="project" value="InterPro"/>
</dbReference>
<dbReference type="Gene3D" id="1.10.30.50">
    <property type="match status" value="1"/>
</dbReference>
<evidence type="ECO:0008006" key="6">
    <source>
        <dbReference type="Google" id="ProtNLM"/>
    </source>
</evidence>
<dbReference type="Proteomes" id="UP000176755">
    <property type="component" value="Unassembled WGS sequence"/>
</dbReference>
<sequence length="229" mass="27294">MWVGKFKYNIKKCEFCDREFKYPKFKPKTRFCSFRCFIKSGILSKDKQRAEKIREAMLGRVLTKEWRTKISKSKTGKKYPKLSEAKKGIKLSEEHKRKISEALKKAVKEGRHKAPHYKRDKNPNWRGGVSDENHKLRTSIKFQKWREKIYKRDNYTCQICGDNKGGNLRPHHIKLWYRHPMLKFKVSNGITLCNKCHQKIHRGKNYGGDNKITRFKKNFYKHINTIGGN</sequence>
<dbReference type="Pfam" id="PF07460">
    <property type="entry name" value="NUMOD3"/>
    <property type="match status" value="2"/>
</dbReference>
<dbReference type="GO" id="GO:0008270">
    <property type="term" value="F:zinc ion binding"/>
    <property type="evidence" value="ECO:0007669"/>
    <property type="project" value="InterPro"/>
</dbReference>
<organism evidence="4 5">
    <name type="scientific">Candidatus Nealsonbacteria bacterium RBG_13_42_11</name>
    <dbReference type="NCBI Taxonomy" id="1801663"/>
    <lineage>
        <taxon>Bacteria</taxon>
        <taxon>Candidatus Nealsoniibacteriota</taxon>
    </lineage>
</organism>
<dbReference type="GO" id="GO:0004519">
    <property type="term" value="F:endonuclease activity"/>
    <property type="evidence" value="ECO:0007669"/>
    <property type="project" value="InterPro"/>
</dbReference>
<dbReference type="STRING" id="1801663.A2175_02230"/>
<evidence type="ECO:0000313" key="5">
    <source>
        <dbReference type="Proteomes" id="UP000176755"/>
    </source>
</evidence>
<dbReference type="InterPro" id="IPR003611">
    <property type="entry name" value="NUMOD3"/>
</dbReference>
<dbReference type="SMART" id="SM00496">
    <property type="entry name" value="IENR2"/>
    <property type="match status" value="2"/>
</dbReference>
<gene>
    <name evidence="4" type="ORF">A2175_02230</name>
</gene>
<evidence type="ECO:0000259" key="3">
    <source>
        <dbReference type="SMART" id="SM00507"/>
    </source>
</evidence>